<dbReference type="GO" id="GO:0004805">
    <property type="term" value="F:trehalose-phosphatase activity"/>
    <property type="evidence" value="ECO:0007669"/>
    <property type="project" value="TreeGrafter"/>
</dbReference>
<dbReference type="GO" id="GO:0003825">
    <property type="term" value="F:alpha,alpha-trehalose-phosphate synthase (UDP-forming) activity"/>
    <property type="evidence" value="ECO:0007669"/>
    <property type="project" value="TreeGrafter"/>
</dbReference>
<comment type="similarity">
    <text evidence="1">In the N-terminal section; belongs to the glycosyltransferase 20 family.</text>
</comment>
<feature type="region of interest" description="Disordered" evidence="3">
    <location>
        <begin position="100"/>
        <end position="130"/>
    </location>
</feature>
<comment type="similarity">
    <text evidence="2">In the C-terminal section; belongs to the trehalose phosphatase family.</text>
</comment>
<protein>
    <submittedName>
        <fullName evidence="4">Uncharacterized protein</fullName>
    </submittedName>
</protein>
<evidence type="ECO:0000256" key="1">
    <source>
        <dbReference type="ARBA" id="ARBA00005409"/>
    </source>
</evidence>
<dbReference type="Pfam" id="PF02358">
    <property type="entry name" value="Trehalose_PPase"/>
    <property type="match status" value="1"/>
</dbReference>
<keyword evidence="5" id="KW-1185">Reference proteome</keyword>
<evidence type="ECO:0000313" key="4">
    <source>
        <dbReference type="EMBL" id="TIA92864.1"/>
    </source>
</evidence>
<proteinExistence type="inferred from homology"/>
<dbReference type="PANTHER" id="PTHR10788">
    <property type="entry name" value="TREHALOSE-6-PHOSPHATE SYNTHASE"/>
    <property type="match status" value="1"/>
</dbReference>
<dbReference type="InterPro" id="IPR003337">
    <property type="entry name" value="Trehalose_PPase"/>
</dbReference>
<dbReference type="Gene3D" id="3.40.50.1000">
    <property type="entry name" value="HAD superfamily/HAD-like"/>
    <property type="match status" value="1"/>
</dbReference>
<dbReference type="InterPro" id="IPR006379">
    <property type="entry name" value="HAD-SF_hydro_IIB"/>
</dbReference>
<reference evidence="4 5" key="1">
    <citation type="submission" date="2019-03" db="EMBL/GenBank/DDBJ databases">
        <title>Sequencing 23 genomes of Wallemia ichthyophaga.</title>
        <authorList>
            <person name="Gostincar C."/>
        </authorList>
    </citation>
    <scope>NUCLEOTIDE SEQUENCE [LARGE SCALE GENOMIC DNA]</scope>
    <source>
        <strain evidence="4 5">EXF-5753</strain>
    </source>
</reference>
<dbReference type="Proteomes" id="UP000310189">
    <property type="component" value="Unassembled WGS sequence"/>
</dbReference>
<dbReference type="InterPro" id="IPR036412">
    <property type="entry name" value="HAD-like_sf"/>
</dbReference>
<evidence type="ECO:0000256" key="3">
    <source>
        <dbReference type="SAM" id="MobiDB-lite"/>
    </source>
</evidence>
<dbReference type="CDD" id="cd01627">
    <property type="entry name" value="HAD_TPP"/>
    <property type="match status" value="1"/>
</dbReference>
<dbReference type="InterPro" id="IPR023214">
    <property type="entry name" value="HAD_sf"/>
</dbReference>
<dbReference type="GO" id="GO:0005829">
    <property type="term" value="C:cytosol"/>
    <property type="evidence" value="ECO:0007669"/>
    <property type="project" value="TreeGrafter"/>
</dbReference>
<dbReference type="Gene3D" id="3.40.50.2000">
    <property type="entry name" value="Glycogen Phosphorylase B"/>
    <property type="match status" value="2"/>
</dbReference>
<dbReference type="OrthoDB" id="755951at2759"/>
<dbReference type="GO" id="GO:0005946">
    <property type="term" value="C:alpha,alpha-trehalose-phosphate synthase complex (UDP-forming)"/>
    <property type="evidence" value="ECO:0007669"/>
    <property type="project" value="TreeGrafter"/>
</dbReference>
<organism evidence="4 5">
    <name type="scientific">Wallemia hederae</name>
    <dbReference type="NCBI Taxonomy" id="1540922"/>
    <lineage>
        <taxon>Eukaryota</taxon>
        <taxon>Fungi</taxon>
        <taxon>Dikarya</taxon>
        <taxon>Basidiomycota</taxon>
        <taxon>Wallemiomycotina</taxon>
        <taxon>Wallemiomycetes</taxon>
        <taxon>Wallemiales</taxon>
        <taxon>Wallemiaceae</taxon>
        <taxon>Wallemia</taxon>
    </lineage>
</organism>
<gene>
    <name evidence="4" type="ORF">E3P99_00422</name>
</gene>
<dbReference type="EMBL" id="SPNW01000004">
    <property type="protein sequence ID" value="TIA92864.1"/>
    <property type="molecule type" value="Genomic_DNA"/>
</dbReference>
<dbReference type="CDD" id="cd03788">
    <property type="entry name" value="GT20_TPS"/>
    <property type="match status" value="1"/>
</dbReference>
<dbReference type="SUPFAM" id="SSF53756">
    <property type="entry name" value="UDP-Glycosyltransferase/glycogen phosphorylase"/>
    <property type="match status" value="1"/>
</dbReference>
<name>A0A4T0FYF8_9BASI</name>
<dbReference type="InterPro" id="IPR001830">
    <property type="entry name" value="Glyco_trans_20"/>
</dbReference>
<comment type="caution">
    <text evidence="4">The sequence shown here is derived from an EMBL/GenBank/DDBJ whole genome shotgun (WGS) entry which is preliminary data.</text>
</comment>
<dbReference type="GO" id="GO:0005992">
    <property type="term" value="P:trehalose biosynthetic process"/>
    <property type="evidence" value="ECO:0007669"/>
    <property type="project" value="InterPro"/>
</dbReference>
<dbReference type="FunFam" id="3.40.50.2000:FF:000036">
    <property type="entry name" value="Alpha,alpha-trehalose-phosphate synthase subunit Tps2"/>
    <property type="match status" value="1"/>
</dbReference>
<dbReference type="Gene3D" id="3.30.70.1020">
    <property type="entry name" value="Trehalose-6-phosphate phosphatase related protein, domain 2"/>
    <property type="match status" value="1"/>
</dbReference>
<accession>A0A4T0FYF8</accession>
<dbReference type="FunFam" id="3.30.70.1020:FF:000002">
    <property type="entry name" value="Trehalose-6-phosphate synthase 2"/>
    <property type="match status" value="1"/>
</dbReference>
<dbReference type="SUPFAM" id="SSF56784">
    <property type="entry name" value="HAD-like"/>
    <property type="match status" value="1"/>
</dbReference>
<evidence type="ECO:0000256" key="2">
    <source>
        <dbReference type="ARBA" id="ARBA00006330"/>
    </source>
</evidence>
<dbReference type="Pfam" id="PF00982">
    <property type="entry name" value="Glyco_transf_20"/>
    <property type="match status" value="1"/>
</dbReference>
<evidence type="ECO:0000313" key="5">
    <source>
        <dbReference type="Proteomes" id="UP000310189"/>
    </source>
</evidence>
<dbReference type="AlphaFoldDB" id="A0A4T0FYF8"/>
<dbReference type="PANTHER" id="PTHR10788:SF123">
    <property type="entry name" value="TREHALOSE-PHOSPHATASE"/>
    <property type="match status" value="1"/>
</dbReference>
<dbReference type="NCBIfam" id="TIGR00685">
    <property type="entry name" value="T6PP"/>
    <property type="match status" value="1"/>
</dbReference>
<dbReference type="NCBIfam" id="TIGR01484">
    <property type="entry name" value="HAD-SF-IIB"/>
    <property type="match status" value="1"/>
</dbReference>
<sequence>MSSVDLEAQFDAEYFAEPSENKNPHESLEEIRSSIDQLMDDYKHQGISLTGHLIHVSHYLPFVCMLKHTDSSEKEESDSAEEPKPILTQVDQVGFERRNEPNAAQSFPLGPSGSTSELPRRRRMSAVSAYSESSQPKWTLAHRRGHTAMNAGIRSLGSQFRQTSIGWPGDLRVGNQHGELIESSSLTETDKKALEEELKVQRETQVDDMSWHPVWLEDKMAHMHYEGYCKTTLWPLFHYLIWQEVFPEQDESDDATYQAYLEVNWAYAKKVAEIWKPGDLVLVHDYHLLLVPKLLRSLISEAYIGLFLHSPFPSSEIFRCLPRRKEILDGMLGSNLVCFQTYSYSRHFLSSCIRVCGYESTSSGVESNGFNTAISHCPIGIDVERVLQDRDAEGVEPKINALRQLYHGCKIIVGRDKLDTVKGVVQKLQSFRKFLEEFPEWRNKVVLIQVTSPSLHEDPKLESDVADLVSHINNEFGSLGFTPVHHYHQMIERDEYFALLSSADLGLITATRDGMNTTSLEYIMCQSKTFQSPLILSEFTGIGGILNQTVRINPWDIFGTARAINKCLKMSTEDKAKRQTELFRRVSSHTSKTWAFTLIKELLRNLGVGQTARVTPYLDHKLIVDKYRKAKKRLLLFDYDGTLTPIVSRPSAAVPGAKLKEILPRITSDERNIVFIVSGRDGNFLSEHLGHMPNIGLSAEHGCFIKEPNASDWWNLTDNMDMSWMDDVEDIFKYFTERTIGSQIERKKASITWHYRNCDAEFGSFQCKQCQDLLESNVVSKKPVEVLVGKKNLEVRPLAVNKGEIVKRLLYNHSDSDFVMCAGDDKTDEDMFRSLSDIFVLAPGSTSSLKPIMNAPVSVSMDTENPDSLPGVEINMNADDIFTITVGPASKPSLAGWHLTTPEEVIDALEKLTVE</sequence>